<evidence type="ECO:0000256" key="3">
    <source>
        <dbReference type="ARBA" id="ARBA00022729"/>
    </source>
</evidence>
<dbReference type="Proteomes" id="UP000029120">
    <property type="component" value="Chromosome 1"/>
</dbReference>
<dbReference type="eggNOG" id="KOG1282">
    <property type="taxonomic scope" value="Eukaryota"/>
</dbReference>
<evidence type="ECO:0000256" key="2">
    <source>
        <dbReference type="ARBA" id="ARBA00022525"/>
    </source>
</evidence>
<dbReference type="PANTHER" id="PTHR11802:SF301">
    <property type="entry name" value="SERINE CARBOXYPEPTIDASE-LIKE 18"/>
    <property type="match status" value="1"/>
</dbReference>
<dbReference type="MEROPS" id="S10.A01"/>
<comment type="similarity">
    <text evidence="1">Belongs to the peptidase S10 family.</text>
</comment>
<evidence type="ECO:0000313" key="6">
    <source>
        <dbReference type="EMBL" id="KFK44963.1"/>
    </source>
</evidence>
<protein>
    <recommendedName>
        <fullName evidence="8">Serine carboxypeptidase-like 13</fullName>
    </recommendedName>
</protein>
<dbReference type="Pfam" id="PF00450">
    <property type="entry name" value="Peptidase_S10"/>
    <property type="match status" value="1"/>
</dbReference>
<name>A0A087HS61_ARAAL</name>
<dbReference type="AlphaFoldDB" id="A0A087HS61"/>
<keyword evidence="3" id="KW-0732">Signal</keyword>
<dbReference type="GO" id="GO:0004185">
    <property type="term" value="F:serine-type carboxypeptidase activity"/>
    <property type="evidence" value="ECO:0007669"/>
    <property type="project" value="InterPro"/>
</dbReference>
<evidence type="ECO:0000313" key="7">
    <source>
        <dbReference type="Proteomes" id="UP000029120"/>
    </source>
</evidence>
<dbReference type="OrthoDB" id="443318at2759"/>
<dbReference type="GO" id="GO:0006508">
    <property type="term" value="P:proteolysis"/>
    <property type="evidence" value="ECO:0007669"/>
    <property type="project" value="InterPro"/>
</dbReference>
<reference evidence="7" key="1">
    <citation type="journal article" date="2015" name="Nat. Plants">
        <title>Genome expansion of Arabis alpina linked with retrotransposition and reduced symmetric DNA methylation.</title>
        <authorList>
            <person name="Willing E.M."/>
            <person name="Rawat V."/>
            <person name="Mandakova T."/>
            <person name="Maumus F."/>
            <person name="James G.V."/>
            <person name="Nordstroem K.J."/>
            <person name="Becker C."/>
            <person name="Warthmann N."/>
            <person name="Chica C."/>
            <person name="Szarzynska B."/>
            <person name="Zytnicki M."/>
            <person name="Albani M.C."/>
            <person name="Kiefer C."/>
            <person name="Bergonzi S."/>
            <person name="Castaings L."/>
            <person name="Mateos J.L."/>
            <person name="Berns M.C."/>
            <person name="Bujdoso N."/>
            <person name="Piofczyk T."/>
            <person name="de Lorenzo L."/>
            <person name="Barrero-Sicilia C."/>
            <person name="Mateos I."/>
            <person name="Piednoel M."/>
            <person name="Hagmann J."/>
            <person name="Chen-Min-Tao R."/>
            <person name="Iglesias-Fernandez R."/>
            <person name="Schuster S.C."/>
            <person name="Alonso-Blanco C."/>
            <person name="Roudier F."/>
            <person name="Carbonero P."/>
            <person name="Paz-Ares J."/>
            <person name="Davis S.J."/>
            <person name="Pecinka A."/>
            <person name="Quesneville H."/>
            <person name="Colot V."/>
            <person name="Lysak M.A."/>
            <person name="Weigel D."/>
            <person name="Coupland G."/>
            <person name="Schneeberger K."/>
        </authorList>
    </citation>
    <scope>NUCLEOTIDE SEQUENCE [LARGE SCALE GENOMIC DNA]</scope>
    <source>
        <strain evidence="7">cv. Pajares</strain>
    </source>
</reference>
<keyword evidence="5" id="KW-0325">Glycoprotein</keyword>
<dbReference type="PANTHER" id="PTHR11802">
    <property type="entry name" value="SERINE PROTEASE FAMILY S10 SERINE CARBOXYPEPTIDASE"/>
    <property type="match status" value="1"/>
</dbReference>
<evidence type="ECO:0000256" key="1">
    <source>
        <dbReference type="ARBA" id="ARBA00009431"/>
    </source>
</evidence>
<dbReference type="Gramene" id="KFK44963">
    <property type="protein sequence ID" value="KFK44963"/>
    <property type="gene ID" value="AALP_AA1G326300"/>
</dbReference>
<dbReference type="GO" id="GO:0016752">
    <property type="term" value="F:sinapoyltransferase activity"/>
    <property type="evidence" value="ECO:0007669"/>
    <property type="project" value="UniProtKB-ARBA"/>
</dbReference>
<dbReference type="EMBL" id="CM002869">
    <property type="protein sequence ID" value="KFK44963.1"/>
    <property type="molecule type" value="Genomic_DNA"/>
</dbReference>
<keyword evidence="7" id="KW-1185">Reference proteome</keyword>
<sequence>MMYLLTQHSVESASVISHLPGFEGPLPFHLETGYIGVGEGEKVKLFYYFIKSENNPEEDPLLIWLSGGPFCTAFSALAFEIGPLNFKTEGYNGGVPSLVSTSYSWTKEASIIFLDQPVGVGFSYSTTPLSEKPSDTREVNQTYEFLQKWLVEYPEFATNPLYFGGDSYAGFVVPAIVQQISIGNKNGYKPLINLKGYVLRIPYAHGMGLVSDELYESLQRRCKGNYLQIDPTNTHCLKLTEYYNKCVSRINEFLILTPLCDFASPNPFPKEYIERRDLKEFVLSNLSLQASDCYTYRYLLATNWANDEDVRRALHVGSIGKWVICGDDLAYEKDIKSSVRYHLNNSIKGYRSLIYSGDQDLLIPFLATQAWIRSLNYSIIDQWRPWLVNNQVMGYTKTYANNMTFATNKGGGHTAEYKPEESFIMFQRWIRGQPL</sequence>
<proteinExistence type="inferred from homology"/>
<organism evidence="6 7">
    <name type="scientific">Arabis alpina</name>
    <name type="common">Alpine rock-cress</name>
    <dbReference type="NCBI Taxonomy" id="50452"/>
    <lineage>
        <taxon>Eukaryota</taxon>
        <taxon>Viridiplantae</taxon>
        <taxon>Streptophyta</taxon>
        <taxon>Embryophyta</taxon>
        <taxon>Tracheophyta</taxon>
        <taxon>Spermatophyta</taxon>
        <taxon>Magnoliopsida</taxon>
        <taxon>eudicotyledons</taxon>
        <taxon>Gunneridae</taxon>
        <taxon>Pentapetalae</taxon>
        <taxon>rosids</taxon>
        <taxon>malvids</taxon>
        <taxon>Brassicales</taxon>
        <taxon>Brassicaceae</taxon>
        <taxon>Arabideae</taxon>
        <taxon>Arabis</taxon>
    </lineage>
</organism>
<dbReference type="InterPro" id="IPR001563">
    <property type="entry name" value="Peptidase_S10"/>
</dbReference>
<evidence type="ECO:0008006" key="8">
    <source>
        <dbReference type="Google" id="ProtNLM"/>
    </source>
</evidence>
<evidence type="ECO:0000256" key="5">
    <source>
        <dbReference type="ARBA" id="ARBA00023180"/>
    </source>
</evidence>
<dbReference type="GO" id="GO:0019748">
    <property type="term" value="P:secondary metabolic process"/>
    <property type="evidence" value="ECO:0007669"/>
    <property type="project" value="UniProtKB-ARBA"/>
</dbReference>
<dbReference type="PRINTS" id="PR00724">
    <property type="entry name" value="CRBOXYPTASEC"/>
</dbReference>
<dbReference type="FunFam" id="3.40.50.12670:FF:000001">
    <property type="entry name" value="Carboxypeptidase"/>
    <property type="match status" value="1"/>
</dbReference>
<dbReference type="FunFam" id="3.40.50.1820:FF:000148">
    <property type="entry name" value="Serine carboxypeptidase-like 11"/>
    <property type="match status" value="1"/>
</dbReference>
<keyword evidence="4" id="KW-1015">Disulfide bond</keyword>
<dbReference type="Gene3D" id="3.40.50.12670">
    <property type="match status" value="1"/>
</dbReference>
<keyword evidence="2" id="KW-0964">Secreted</keyword>
<accession>A0A087HS61</accession>
<dbReference type="Gene3D" id="3.40.50.1820">
    <property type="entry name" value="alpha/beta hydrolase"/>
    <property type="match status" value="1"/>
</dbReference>
<dbReference type="OMA" id="KWIGQRR"/>
<evidence type="ECO:0000256" key="4">
    <source>
        <dbReference type="ARBA" id="ARBA00023157"/>
    </source>
</evidence>
<dbReference type="SUPFAM" id="SSF53474">
    <property type="entry name" value="alpha/beta-Hydrolases"/>
    <property type="match status" value="1"/>
</dbReference>
<dbReference type="InterPro" id="IPR029058">
    <property type="entry name" value="AB_hydrolase_fold"/>
</dbReference>
<gene>
    <name evidence="6" type="ordered locus">AALP_Aa1g326300</name>
</gene>